<name>A0A4S3JIS4_9EURO</name>
<dbReference type="VEuPathDB" id="FungiDB:EYZ11_007384"/>
<gene>
    <name evidence="1" type="ORF">EYZ11_007384</name>
</gene>
<evidence type="ECO:0000313" key="1">
    <source>
        <dbReference type="EMBL" id="THC93141.1"/>
    </source>
</evidence>
<reference evidence="1 2" key="1">
    <citation type="submission" date="2019-03" db="EMBL/GenBank/DDBJ databases">
        <title>The genome sequence of a newly discovered highly antifungal drug resistant Aspergillus species, Aspergillus tanneri NIH 1004.</title>
        <authorList>
            <person name="Mounaud S."/>
            <person name="Singh I."/>
            <person name="Joardar V."/>
            <person name="Pakala S."/>
            <person name="Pakala S."/>
            <person name="Venepally P."/>
            <person name="Hoover J."/>
            <person name="Nierman W."/>
            <person name="Chung J."/>
            <person name="Losada L."/>
        </authorList>
    </citation>
    <scope>NUCLEOTIDE SEQUENCE [LARGE SCALE GENOMIC DNA]</scope>
    <source>
        <strain evidence="1 2">NIH1004</strain>
    </source>
</reference>
<protein>
    <submittedName>
        <fullName evidence="1">Uncharacterized protein</fullName>
    </submittedName>
</protein>
<sequence length="47" mass="5223">MTLSTIIGDPVLECGDIEVMAYDPNNLPQGVAPSDVRKIAHWVTIRW</sequence>
<comment type="caution">
    <text evidence="1">The sequence shown here is derived from an EMBL/GenBank/DDBJ whole genome shotgun (WGS) entry which is preliminary data.</text>
</comment>
<organism evidence="1 2">
    <name type="scientific">Aspergillus tanneri</name>
    <dbReference type="NCBI Taxonomy" id="1220188"/>
    <lineage>
        <taxon>Eukaryota</taxon>
        <taxon>Fungi</taxon>
        <taxon>Dikarya</taxon>
        <taxon>Ascomycota</taxon>
        <taxon>Pezizomycotina</taxon>
        <taxon>Eurotiomycetes</taxon>
        <taxon>Eurotiomycetidae</taxon>
        <taxon>Eurotiales</taxon>
        <taxon>Aspergillaceae</taxon>
        <taxon>Aspergillus</taxon>
        <taxon>Aspergillus subgen. Circumdati</taxon>
    </lineage>
</organism>
<dbReference type="Proteomes" id="UP000308092">
    <property type="component" value="Unassembled WGS sequence"/>
</dbReference>
<dbReference type="AlphaFoldDB" id="A0A4S3JIS4"/>
<dbReference type="EMBL" id="SOSA01000284">
    <property type="protein sequence ID" value="THC93141.1"/>
    <property type="molecule type" value="Genomic_DNA"/>
</dbReference>
<evidence type="ECO:0000313" key="2">
    <source>
        <dbReference type="Proteomes" id="UP000308092"/>
    </source>
</evidence>
<keyword evidence="2" id="KW-1185">Reference proteome</keyword>
<accession>A0A4S3JIS4</accession>
<proteinExistence type="predicted"/>